<protein>
    <submittedName>
        <fullName evidence="2">Putative secreted protein synganglion overexpressed</fullName>
    </submittedName>
</protein>
<name>A0A6M2DBR7_RHIMP</name>
<dbReference type="AlphaFoldDB" id="A0A6M2DBR7"/>
<dbReference type="EMBL" id="GHWJ01010567">
    <property type="protein sequence ID" value="NOV43304.1"/>
    <property type="molecule type" value="Transcribed_RNA"/>
</dbReference>
<organism evidence="2">
    <name type="scientific">Rhipicephalus microplus</name>
    <name type="common">Cattle tick</name>
    <name type="synonym">Boophilus microplus</name>
    <dbReference type="NCBI Taxonomy" id="6941"/>
    <lineage>
        <taxon>Eukaryota</taxon>
        <taxon>Metazoa</taxon>
        <taxon>Ecdysozoa</taxon>
        <taxon>Arthropoda</taxon>
        <taxon>Chelicerata</taxon>
        <taxon>Arachnida</taxon>
        <taxon>Acari</taxon>
        <taxon>Parasitiformes</taxon>
        <taxon>Ixodida</taxon>
        <taxon>Ixodoidea</taxon>
        <taxon>Ixodidae</taxon>
        <taxon>Rhipicephalinae</taxon>
        <taxon>Rhipicephalus</taxon>
        <taxon>Boophilus</taxon>
    </lineage>
</organism>
<feature type="chain" id="PRO_5026713174" evidence="1">
    <location>
        <begin position="20"/>
        <end position="79"/>
    </location>
</feature>
<evidence type="ECO:0000313" key="2">
    <source>
        <dbReference type="EMBL" id="NOV43304.1"/>
    </source>
</evidence>
<reference evidence="2" key="1">
    <citation type="submission" date="2019-09" db="EMBL/GenBank/DDBJ databases">
        <title>Organ-specific transcriptomic study of the physiology of the cattle tick, Rhipicephalus microplus.</title>
        <authorList>
            <person name="Tirloni L."/>
            <person name="Braz G."/>
            <person name="Gandara A.C.P."/>
            <person name="Sabadin G.A."/>
            <person name="da Silva R.M."/>
            <person name="Guizzo M.G."/>
            <person name="Machado J.A."/>
            <person name="Costa E.P."/>
            <person name="Gomes H.F."/>
            <person name="Moraes J."/>
            <person name="Mota M.B.S."/>
            <person name="Mesquita R.D."/>
            <person name="Alvarenga P.H."/>
            <person name="Alves F."/>
            <person name="Seixas A."/>
            <person name="da Fonseca R.N."/>
            <person name="Fogaca A."/>
            <person name="Logullo C."/>
            <person name="Tanaka A."/>
            <person name="Daffre S."/>
            <person name="Termignoni C."/>
            <person name="Vaz I.S.Jr."/>
            <person name="Oliveira P.L."/>
            <person name="Ribeiro J.M."/>
        </authorList>
    </citation>
    <scope>NUCLEOTIDE SEQUENCE</scope>
    <source>
        <strain evidence="2">Porto Alegre</strain>
    </source>
</reference>
<evidence type="ECO:0000256" key="1">
    <source>
        <dbReference type="SAM" id="SignalP"/>
    </source>
</evidence>
<keyword evidence="1" id="KW-0732">Signal</keyword>
<proteinExistence type="predicted"/>
<accession>A0A6M2DBR7</accession>
<feature type="signal peptide" evidence="1">
    <location>
        <begin position="1"/>
        <end position="19"/>
    </location>
</feature>
<sequence length="79" mass="9150">MGSLSLFFLFTAYNMTMQAVTHQMTRFSSCLYYLFIFTKVMRGHEKKNRCDEEFLCRECALTGSPNVGCSTQSLFMNFS</sequence>